<dbReference type="AlphaFoldDB" id="A0A0E0GXZ2"/>
<dbReference type="EnsemblPlants" id="ONIVA04G02980.1">
    <property type="protein sequence ID" value="ONIVA04G02980.1"/>
    <property type="gene ID" value="ONIVA04G02980"/>
</dbReference>
<evidence type="ECO:0000313" key="2">
    <source>
        <dbReference type="EnsemblPlants" id="ONIVA04G02980.1"/>
    </source>
</evidence>
<keyword evidence="3" id="KW-1185">Reference proteome</keyword>
<reference evidence="2" key="2">
    <citation type="submission" date="2018-04" db="EMBL/GenBank/DDBJ databases">
        <title>OnivRS2 (Oryza nivara Reference Sequence Version 2).</title>
        <authorList>
            <person name="Zhang J."/>
            <person name="Kudrna D."/>
            <person name="Lee S."/>
            <person name="Talag J."/>
            <person name="Rajasekar S."/>
            <person name="Welchert J."/>
            <person name="Hsing Y.-I."/>
            <person name="Wing R.A."/>
        </authorList>
    </citation>
    <scope>NUCLEOTIDE SEQUENCE [LARGE SCALE GENOMIC DNA]</scope>
    <source>
        <strain evidence="2">SL10</strain>
    </source>
</reference>
<accession>A0A0E0GXZ2</accession>
<dbReference type="Gramene" id="ONIVA04G02980.1">
    <property type="protein sequence ID" value="ONIVA04G02980.1"/>
    <property type="gene ID" value="ONIVA04G02980"/>
</dbReference>
<evidence type="ECO:0000313" key="3">
    <source>
        <dbReference type="Proteomes" id="UP000006591"/>
    </source>
</evidence>
<dbReference type="Proteomes" id="UP000006591">
    <property type="component" value="Chromosome 4"/>
</dbReference>
<protein>
    <submittedName>
        <fullName evidence="2">Uncharacterized protein</fullName>
    </submittedName>
</protein>
<organism evidence="2">
    <name type="scientific">Oryza nivara</name>
    <name type="common">Indian wild rice</name>
    <name type="synonym">Oryza sativa f. spontanea</name>
    <dbReference type="NCBI Taxonomy" id="4536"/>
    <lineage>
        <taxon>Eukaryota</taxon>
        <taxon>Viridiplantae</taxon>
        <taxon>Streptophyta</taxon>
        <taxon>Embryophyta</taxon>
        <taxon>Tracheophyta</taxon>
        <taxon>Spermatophyta</taxon>
        <taxon>Magnoliopsida</taxon>
        <taxon>Liliopsida</taxon>
        <taxon>Poales</taxon>
        <taxon>Poaceae</taxon>
        <taxon>BOP clade</taxon>
        <taxon>Oryzoideae</taxon>
        <taxon>Oryzeae</taxon>
        <taxon>Oryzinae</taxon>
        <taxon>Oryza</taxon>
    </lineage>
</organism>
<proteinExistence type="predicted"/>
<dbReference type="HOGENOM" id="CLU_1257847_0_0_1"/>
<evidence type="ECO:0000256" key="1">
    <source>
        <dbReference type="SAM" id="MobiDB-lite"/>
    </source>
</evidence>
<reference evidence="2" key="1">
    <citation type="submission" date="2015-04" db="UniProtKB">
        <authorList>
            <consortium name="EnsemblPlants"/>
        </authorList>
    </citation>
    <scope>IDENTIFICATION</scope>
    <source>
        <strain evidence="2">SL10</strain>
    </source>
</reference>
<sequence>MTGRSGCPVTARAAAHPSSARKTKTATGLRSTATFARMTAPPLVVHEEDEGEGCAGAFRRRRGEEGAGELPLAPRRQRRLGHAARPLRPLRRCSRRLTTPPPSTVATRAAWTLGPFVSCLGFPVNWRIEAGSPCPSPIDGFELEADGPGDGGCASTRIHMRDNLPHKDFITAVEEQLMGFIDEEVLNPEEKSGNNIFLKHTTPDPHISDGIAVTARSAGH</sequence>
<feature type="region of interest" description="Disordered" evidence="1">
    <location>
        <begin position="60"/>
        <end position="80"/>
    </location>
</feature>
<name>A0A0E0GXZ2_ORYNI</name>
<feature type="region of interest" description="Disordered" evidence="1">
    <location>
        <begin position="1"/>
        <end position="28"/>
    </location>
</feature>